<dbReference type="SUPFAM" id="SSF54211">
    <property type="entry name" value="Ribosomal protein S5 domain 2-like"/>
    <property type="match status" value="1"/>
</dbReference>
<dbReference type="PANTHER" id="PTHR32039:SF7">
    <property type="entry name" value="COMPETENCE PROTEIN COMM"/>
    <property type="match status" value="1"/>
</dbReference>
<dbReference type="PANTHER" id="PTHR32039">
    <property type="entry name" value="MAGNESIUM-CHELATASE SUBUNIT CHLI"/>
    <property type="match status" value="1"/>
</dbReference>
<dbReference type="EMBL" id="NSDI01000002">
    <property type="protein sequence ID" value="RIY37610.1"/>
    <property type="molecule type" value="Genomic_DNA"/>
</dbReference>
<keyword evidence="3" id="KW-0067">ATP-binding</keyword>
<dbReference type="InterPro" id="IPR045006">
    <property type="entry name" value="CHLI-like"/>
</dbReference>
<dbReference type="InterPro" id="IPR027417">
    <property type="entry name" value="P-loop_NTPase"/>
</dbReference>
<dbReference type="InterPro" id="IPR020568">
    <property type="entry name" value="Ribosomal_Su5_D2-typ_SF"/>
</dbReference>
<dbReference type="PRINTS" id="PR01657">
    <property type="entry name" value="MCMFAMILY"/>
</dbReference>
<accession>A0A3A1YKQ1</accession>
<comment type="similarity">
    <text evidence="1">Belongs to the Mg-chelatase subunits D/I family. ComM subfamily.</text>
</comment>
<name>A0A3A1YKQ1_9FLAO</name>
<evidence type="ECO:0000256" key="3">
    <source>
        <dbReference type="ARBA" id="ARBA00022840"/>
    </source>
</evidence>
<dbReference type="InterPro" id="IPR000523">
    <property type="entry name" value="Mg_chelatse_chII-like_cat_dom"/>
</dbReference>
<evidence type="ECO:0000256" key="1">
    <source>
        <dbReference type="ARBA" id="ARBA00006354"/>
    </source>
</evidence>
<evidence type="ECO:0000313" key="5">
    <source>
        <dbReference type="EMBL" id="RIY37610.1"/>
    </source>
</evidence>
<dbReference type="InterPro" id="IPR001208">
    <property type="entry name" value="MCM_dom"/>
</dbReference>
<organism evidence="5 6">
    <name type="scientific">Capnocytophaga canis</name>
    <dbReference type="NCBI Taxonomy" id="1848903"/>
    <lineage>
        <taxon>Bacteria</taxon>
        <taxon>Pseudomonadati</taxon>
        <taxon>Bacteroidota</taxon>
        <taxon>Flavobacteriia</taxon>
        <taxon>Flavobacteriales</taxon>
        <taxon>Flavobacteriaceae</taxon>
        <taxon>Capnocytophaga</taxon>
    </lineage>
</organism>
<dbReference type="NCBIfam" id="TIGR00368">
    <property type="entry name" value="YifB family Mg chelatase-like AAA ATPase"/>
    <property type="match status" value="1"/>
</dbReference>
<dbReference type="InterPro" id="IPR014721">
    <property type="entry name" value="Ribsml_uS5_D2-typ_fold_subgr"/>
</dbReference>
<proteinExistence type="inferred from homology"/>
<dbReference type="Gene3D" id="3.40.50.300">
    <property type="entry name" value="P-loop containing nucleotide triphosphate hydrolases"/>
    <property type="match status" value="1"/>
</dbReference>
<evidence type="ECO:0000256" key="2">
    <source>
        <dbReference type="ARBA" id="ARBA00022741"/>
    </source>
</evidence>
<dbReference type="InterPro" id="IPR025158">
    <property type="entry name" value="Mg_chelat-rel_C"/>
</dbReference>
<dbReference type="Pfam" id="PF01078">
    <property type="entry name" value="Mg_chelatase"/>
    <property type="match status" value="1"/>
</dbReference>
<sequence>MLVKIYGSAVFGVEATTITIEVNIDKGVGYHLVGLPDNAIKESNYRIAAALQNIGYKIPGKKITINMAPADMRKEGSAYDMSFAIGILAANGQVESDHLSEYIIMGELSLDGSLQPIKGALPIAIQARKEKFKGFILPVQNAKEAAIVNDLDVYGVENIKDVIDFFNGEKELEKTVVNTREEFYKQIDSPEFDFADVKGQESIKRCMEIAAAGGHNIILIGPPGSGKTMLAKRLPSILPPMTLHEALETTKIHSIVGRVKDSGLMYHRPFRSPHHTISDVALVGGGSYPQPGEISLAHNGVLFLDELPEFKRTVLEVMRQPLEDREVTISRAKFTITYPASFMLVASMNPSPSGYFNDPNAPMTSTPAEMQRYLSKISGPLLDRIDIHIEVNPVPFEKLSSEHKSESSNAIRERVIVARNIQTARFREYENIHYNAQMNTKQIRKFCKLDETSLSMLKDAMSRLNLSARAYDRILKVARTIADLDQSETINQNHIGEAIQYRSLDREGWLG</sequence>
<dbReference type="SUPFAM" id="SSF52540">
    <property type="entry name" value="P-loop containing nucleoside triphosphate hydrolases"/>
    <property type="match status" value="1"/>
</dbReference>
<dbReference type="GO" id="GO:0003677">
    <property type="term" value="F:DNA binding"/>
    <property type="evidence" value="ECO:0007669"/>
    <property type="project" value="InterPro"/>
</dbReference>
<evidence type="ECO:0000313" key="6">
    <source>
        <dbReference type="Proteomes" id="UP000265497"/>
    </source>
</evidence>
<dbReference type="Pfam" id="PF13541">
    <property type="entry name" value="ChlI"/>
    <property type="match status" value="1"/>
</dbReference>
<dbReference type="GO" id="GO:0015995">
    <property type="term" value="P:chlorophyll biosynthetic process"/>
    <property type="evidence" value="ECO:0007669"/>
    <property type="project" value="TreeGrafter"/>
</dbReference>
<comment type="caution">
    <text evidence="5">The sequence shown here is derived from an EMBL/GenBank/DDBJ whole genome shotgun (WGS) entry which is preliminary data.</text>
</comment>
<dbReference type="SMART" id="SM00382">
    <property type="entry name" value="AAA"/>
    <property type="match status" value="1"/>
</dbReference>
<dbReference type="Gene3D" id="3.30.230.10">
    <property type="match status" value="1"/>
</dbReference>
<keyword evidence="2" id="KW-0547">Nucleotide-binding</keyword>
<dbReference type="AlphaFoldDB" id="A0A3A1YKQ1"/>
<dbReference type="InterPro" id="IPR004482">
    <property type="entry name" value="Mg_chelat-rel"/>
</dbReference>
<protein>
    <submittedName>
        <fullName evidence="5">Magnesium chelatase</fullName>
    </submittedName>
</protein>
<dbReference type="Pfam" id="PF13335">
    <property type="entry name" value="Mg_chelatase_C"/>
    <property type="match status" value="1"/>
</dbReference>
<dbReference type="GO" id="GO:0005524">
    <property type="term" value="F:ATP binding"/>
    <property type="evidence" value="ECO:0007669"/>
    <property type="project" value="UniProtKB-KW"/>
</dbReference>
<reference evidence="5 6" key="1">
    <citation type="submission" date="2017-08" db="EMBL/GenBank/DDBJ databases">
        <title>Capnocytophaga canis 17-158 assembly.</title>
        <authorList>
            <person name="Gulvik C.A."/>
        </authorList>
    </citation>
    <scope>NUCLEOTIDE SEQUENCE [LARGE SCALE GENOMIC DNA]</scope>
    <source>
        <strain evidence="5 6">17-158</strain>
    </source>
</reference>
<evidence type="ECO:0000259" key="4">
    <source>
        <dbReference type="SMART" id="SM00382"/>
    </source>
</evidence>
<dbReference type="InterPro" id="IPR003593">
    <property type="entry name" value="AAA+_ATPase"/>
</dbReference>
<gene>
    <name evidence="5" type="ORF">CKY20_02620</name>
</gene>
<dbReference type="RefSeq" id="WP_119652198.1">
    <property type="nucleotide sequence ID" value="NZ_NSDI01000002.1"/>
</dbReference>
<feature type="domain" description="AAA+ ATPase" evidence="4">
    <location>
        <begin position="213"/>
        <end position="395"/>
    </location>
</feature>
<dbReference type="Proteomes" id="UP000265497">
    <property type="component" value="Unassembled WGS sequence"/>
</dbReference>